<dbReference type="InterPro" id="IPR001752">
    <property type="entry name" value="Kinesin_motor_dom"/>
</dbReference>
<dbReference type="PANTHER" id="PTHR47972">
    <property type="entry name" value="KINESIN-LIKE PROTEIN KLP-3"/>
    <property type="match status" value="1"/>
</dbReference>
<evidence type="ECO:0000256" key="4">
    <source>
        <dbReference type="ARBA" id="ARBA00022840"/>
    </source>
</evidence>
<keyword evidence="5 6" id="KW-0505">Motor protein</keyword>
<comment type="caution">
    <text evidence="11">The sequence shown here is derived from an EMBL/GenBank/DDBJ whole genome shotgun (WGS) entry which is preliminary data.</text>
</comment>
<evidence type="ECO:0000259" key="10">
    <source>
        <dbReference type="PROSITE" id="PS50067"/>
    </source>
</evidence>
<dbReference type="InterPro" id="IPR019821">
    <property type="entry name" value="Kinesin_motor_CS"/>
</dbReference>
<keyword evidence="3 6" id="KW-0547">Nucleotide-binding</keyword>
<dbReference type="InterPro" id="IPR036961">
    <property type="entry name" value="Kinesin_motor_dom_sf"/>
</dbReference>
<dbReference type="Pfam" id="PF00225">
    <property type="entry name" value="Kinesin"/>
    <property type="match status" value="1"/>
</dbReference>
<keyword evidence="2 7" id="KW-0493">Microtubule</keyword>
<dbReference type="Proteomes" id="UP001448207">
    <property type="component" value="Unassembled WGS sequence"/>
</dbReference>
<protein>
    <recommendedName>
        <fullName evidence="7">Kinesin-like protein</fullName>
    </recommendedName>
</protein>
<gene>
    <name evidence="11" type="ORF">J3Q64DRAFT_1727490</name>
</gene>
<evidence type="ECO:0000313" key="12">
    <source>
        <dbReference type="Proteomes" id="UP001448207"/>
    </source>
</evidence>
<keyword evidence="12" id="KW-1185">Reference proteome</keyword>
<evidence type="ECO:0000313" key="11">
    <source>
        <dbReference type="EMBL" id="KAL0089919.1"/>
    </source>
</evidence>
<feature type="compositionally biased region" description="Basic and acidic residues" evidence="9">
    <location>
        <begin position="1"/>
        <end position="25"/>
    </location>
</feature>
<dbReference type="Gene3D" id="3.40.850.10">
    <property type="entry name" value="Kinesin motor domain"/>
    <property type="match status" value="1"/>
</dbReference>
<name>A0ABR3B3T6_PHYBL</name>
<dbReference type="CDD" id="cd01366">
    <property type="entry name" value="KISc_C_terminal"/>
    <property type="match status" value="1"/>
</dbReference>
<keyword evidence="4 6" id="KW-0067">ATP-binding</keyword>
<evidence type="ECO:0000256" key="2">
    <source>
        <dbReference type="ARBA" id="ARBA00022701"/>
    </source>
</evidence>
<feature type="compositionally biased region" description="Polar residues" evidence="9">
    <location>
        <begin position="34"/>
        <end position="57"/>
    </location>
</feature>
<feature type="compositionally biased region" description="Low complexity" evidence="9">
    <location>
        <begin position="58"/>
        <end position="70"/>
    </location>
</feature>
<dbReference type="PRINTS" id="PR00380">
    <property type="entry name" value="KINESINHEAVY"/>
</dbReference>
<keyword evidence="8" id="KW-0175">Coiled coil</keyword>
<feature type="compositionally biased region" description="Polar residues" evidence="9">
    <location>
        <begin position="81"/>
        <end position="103"/>
    </location>
</feature>
<dbReference type="SUPFAM" id="SSF52540">
    <property type="entry name" value="P-loop containing nucleoside triphosphate hydrolases"/>
    <property type="match status" value="1"/>
</dbReference>
<sequence>MDLKKRKRDSQGVDKSRIARPRIDSRPPFGRSIPAQTNSTTASIRINNRPGQSTKSLTSSSITRPTASSSQRIPLKDRVTGSRSTLYEPTTSRSSVTQIQNKTAKPRAQWDLRGRIGDMQTVLEDNQNKIEESSEYQKRLMTDVVDKRSQAMEAARRVAELEALKQEKQKSFEQEIERMKAQHHRDNKDLENKDKVNKEKVDGLKAQCIEIQDNTIGLQTQLDQTLVESATLKATVAKTSAKYSEKDAEFSVLRMEVKRLDESLASREKALEDVQVNLKDERQKLKSLETKLLDEEKMRRKLHNSIQELKGNIRVFCRVRPPVASEMANHGKVASMRFYGDDNDKMELSEEVSSTLGKVTTKSYPFSFDKVFPPESTQEECFEEISQLVQSALDGYNVCIFAYGQTGSGKTYTMEGPPGAGKGMIPRAVQQIYQVAQQLNESNWHYTMEGQFMEIYNETVHDLLGDCSNYGKIKHDIRHEKSGKTVITDMTSVLLDSPARVNTMLRKASQNRATGATNMNERSSRSHSVFMLRLNGDNPVTGERTTGVLNLIDLAGSERLAMSGSTGNRLKETQAINKSLSCLGDVISALLNNKEGGHIPYRNSKLTYLLQNSLGGNSKTLMFVNISPLSEHFNETLCSLRFATKVNSCRIGTARRLTR</sequence>
<organism evidence="11 12">
    <name type="scientific">Phycomyces blakesleeanus</name>
    <dbReference type="NCBI Taxonomy" id="4837"/>
    <lineage>
        <taxon>Eukaryota</taxon>
        <taxon>Fungi</taxon>
        <taxon>Fungi incertae sedis</taxon>
        <taxon>Mucoromycota</taxon>
        <taxon>Mucoromycotina</taxon>
        <taxon>Mucoromycetes</taxon>
        <taxon>Mucorales</taxon>
        <taxon>Phycomycetaceae</taxon>
        <taxon>Phycomyces</taxon>
    </lineage>
</organism>
<evidence type="ECO:0000256" key="3">
    <source>
        <dbReference type="ARBA" id="ARBA00022741"/>
    </source>
</evidence>
<evidence type="ECO:0000256" key="8">
    <source>
        <dbReference type="SAM" id="Coils"/>
    </source>
</evidence>
<feature type="domain" description="Kinesin motor" evidence="10">
    <location>
        <begin position="312"/>
        <end position="649"/>
    </location>
</feature>
<dbReference type="PROSITE" id="PS50067">
    <property type="entry name" value="KINESIN_MOTOR_2"/>
    <property type="match status" value="1"/>
</dbReference>
<dbReference type="InterPro" id="IPR027640">
    <property type="entry name" value="Kinesin-like_fam"/>
</dbReference>
<feature type="coiled-coil region" evidence="8">
    <location>
        <begin position="151"/>
        <end position="193"/>
    </location>
</feature>
<dbReference type="PANTHER" id="PTHR47972:SF45">
    <property type="entry name" value="PROTEIN CLARET SEGREGATIONAL"/>
    <property type="match status" value="1"/>
</dbReference>
<evidence type="ECO:0000256" key="6">
    <source>
        <dbReference type="PROSITE-ProRule" id="PRU00283"/>
    </source>
</evidence>
<dbReference type="PROSITE" id="PS00411">
    <property type="entry name" value="KINESIN_MOTOR_1"/>
    <property type="match status" value="1"/>
</dbReference>
<evidence type="ECO:0000256" key="1">
    <source>
        <dbReference type="ARBA" id="ARBA00010899"/>
    </source>
</evidence>
<dbReference type="EMBL" id="JBCLYO010000004">
    <property type="protein sequence ID" value="KAL0089919.1"/>
    <property type="molecule type" value="Genomic_DNA"/>
</dbReference>
<feature type="region of interest" description="Disordered" evidence="9">
    <location>
        <begin position="1"/>
        <end position="107"/>
    </location>
</feature>
<feature type="binding site" evidence="6">
    <location>
        <begin position="404"/>
        <end position="411"/>
    </location>
    <ligand>
        <name>ATP</name>
        <dbReference type="ChEBI" id="CHEBI:30616"/>
    </ligand>
</feature>
<dbReference type="SMART" id="SM00129">
    <property type="entry name" value="KISc"/>
    <property type="match status" value="1"/>
</dbReference>
<evidence type="ECO:0000256" key="5">
    <source>
        <dbReference type="ARBA" id="ARBA00023175"/>
    </source>
</evidence>
<dbReference type="InterPro" id="IPR027417">
    <property type="entry name" value="P-loop_NTPase"/>
</dbReference>
<accession>A0ABR3B3T6</accession>
<evidence type="ECO:0000256" key="9">
    <source>
        <dbReference type="SAM" id="MobiDB-lite"/>
    </source>
</evidence>
<feature type="coiled-coil region" evidence="8">
    <location>
        <begin position="264"/>
        <end position="305"/>
    </location>
</feature>
<reference evidence="11 12" key="1">
    <citation type="submission" date="2024-04" db="EMBL/GenBank/DDBJ databases">
        <title>Symmetric and asymmetric DNA N6-adenine methylation regulates different biological responses in Mucorales.</title>
        <authorList>
            <consortium name="Lawrence Berkeley National Laboratory"/>
            <person name="Lax C."/>
            <person name="Mondo S.J."/>
            <person name="Osorio-Concepcion M."/>
            <person name="Muszewska A."/>
            <person name="Corrochano-Luque M."/>
            <person name="Gutierrez G."/>
            <person name="Riley R."/>
            <person name="Lipzen A."/>
            <person name="Guo J."/>
            <person name="Hundley H."/>
            <person name="Amirebrahimi M."/>
            <person name="Ng V."/>
            <person name="Lorenzo-Gutierrez D."/>
            <person name="Binder U."/>
            <person name="Yang J."/>
            <person name="Song Y."/>
            <person name="Canovas D."/>
            <person name="Navarro E."/>
            <person name="Freitag M."/>
            <person name="Gabaldon T."/>
            <person name="Grigoriev I.V."/>
            <person name="Corrochano L.M."/>
            <person name="Nicolas F.E."/>
            <person name="Garre V."/>
        </authorList>
    </citation>
    <scope>NUCLEOTIDE SEQUENCE [LARGE SCALE GENOMIC DNA]</scope>
    <source>
        <strain evidence="11 12">L51</strain>
    </source>
</reference>
<evidence type="ECO:0000256" key="7">
    <source>
        <dbReference type="RuleBase" id="RU000394"/>
    </source>
</evidence>
<proteinExistence type="inferred from homology"/>
<comment type="similarity">
    <text evidence="1">Belongs to the TRAFAC class myosin-kinesin ATPase superfamily. Kinesin family. KIN-14 subfamily.</text>
</comment>